<dbReference type="AlphaFoldDB" id="A0A5B7I682"/>
<gene>
    <name evidence="1" type="ORF">E2C01_073768</name>
</gene>
<comment type="caution">
    <text evidence="1">The sequence shown here is derived from an EMBL/GenBank/DDBJ whole genome shotgun (WGS) entry which is preliminary data.</text>
</comment>
<evidence type="ECO:0000313" key="1">
    <source>
        <dbReference type="EMBL" id="MPC79252.1"/>
    </source>
</evidence>
<proteinExistence type="predicted"/>
<name>A0A5B7I682_PORTR</name>
<protein>
    <submittedName>
        <fullName evidence="1">Uncharacterized protein</fullName>
    </submittedName>
</protein>
<organism evidence="1 2">
    <name type="scientific">Portunus trituberculatus</name>
    <name type="common">Swimming crab</name>
    <name type="synonym">Neptunus trituberculatus</name>
    <dbReference type="NCBI Taxonomy" id="210409"/>
    <lineage>
        <taxon>Eukaryota</taxon>
        <taxon>Metazoa</taxon>
        <taxon>Ecdysozoa</taxon>
        <taxon>Arthropoda</taxon>
        <taxon>Crustacea</taxon>
        <taxon>Multicrustacea</taxon>
        <taxon>Malacostraca</taxon>
        <taxon>Eumalacostraca</taxon>
        <taxon>Eucarida</taxon>
        <taxon>Decapoda</taxon>
        <taxon>Pleocyemata</taxon>
        <taxon>Brachyura</taxon>
        <taxon>Eubrachyura</taxon>
        <taxon>Portunoidea</taxon>
        <taxon>Portunidae</taxon>
        <taxon>Portuninae</taxon>
        <taxon>Portunus</taxon>
    </lineage>
</organism>
<reference evidence="1 2" key="1">
    <citation type="submission" date="2019-05" db="EMBL/GenBank/DDBJ databases">
        <title>Another draft genome of Portunus trituberculatus and its Hox gene families provides insights of decapod evolution.</title>
        <authorList>
            <person name="Jeong J.-H."/>
            <person name="Song I."/>
            <person name="Kim S."/>
            <person name="Choi T."/>
            <person name="Kim D."/>
            <person name="Ryu S."/>
            <person name="Kim W."/>
        </authorList>
    </citation>
    <scope>NUCLEOTIDE SEQUENCE [LARGE SCALE GENOMIC DNA]</scope>
    <source>
        <tissue evidence="1">Muscle</tissue>
    </source>
</reference>
<evidence type="ECO:0000313" key="2">
    <source>
        <dbReference type="Proteomes" id="UP000324222"/>
    </source>
</evidence>
<keyword evidence="2" id="KW-1185">Reference proteome</keyword>
<sequence>MKIRMCAVSGTKQLGVFMRVTETLAEGRPHSPHLSTDVKGVATLSTQHHCHILTQYHWCAGNRHILTQYHWCAGTRHILHSITGVRGAATFSHSITGVRKAVTLPTLNYLTLLFKDMKKANMHLSRNNSKPFLAFFIRKR</sequence>
<dbReference type="Proteomes" id="UP000324222">
    <property type="component" value="Unassembled WGS sequence"/>
</dbReference>
<dbReference type="EMBL" id="VSRR010050637">
    <property type="protein sequence ID" value="MPC79252.1"/>
    <property type="molecule type" value="Genomic_DNA"/>
</dbReference>
<accession>A0A5B7I682</accession>